<dbReference type="PIRSF" id="PIRSF017082">
    <property type="entry name" value="YflP"/>
    <property type="match status" value="1"/>
</dbReference>
<dbReference type="SUPFAM" id="SSF53850">
    <property type="entry name" value="Periplasmic binding protein-like II"/>
    <property type="match status" value="1"/>
</dbReference>
<dbReference type="RefSeq" id="WP_086069439.1">
    <property type="nucleotide sequence ID" value="NZ_CAXOKM010000002.1"/>
</dbReference>
<protein>
    <submittedName>
        <fullName evidence="3">Tripartite tricarboxylate transporter substrate binding protein</fullName>
    </submittedName>
</protein>
<evidence type="ECO:0000256" key="2">
    <source>
        <dbReference type="SAM" id="SignalP"/>
    </source>
</evidence>
<comment type="similarity">
    <text evidence="1">Belongs to the UPF0065 (bug) family.</text>
</comment>
<dbReference type="InterPro" id="IPR005064">
    <property type="entry name" value="BUG"/>
</dbReference>
<feature type="chain" id="PRO_5015712369" evidence="2">
    <location>
        <begin position="28"/>
        <end position="330"/>
    </location>
</feature>
<feature type="signal peptide" evidence="2">
    <location>
        <begin position="1"/>
        <end position="27"/>
    </location>
</feature>
<name>A0A2U2BLE8_ALCFA</name>
<dbReference type="PANTHER" id="PTHR42928">
    <property type="entry name" value="TRICARBOXYLATE-BINDING PROTEIN"/>
    <property type="match status" value="1"/>
</dbReference>
<accession>A0A2U2BLE8</accession>
<sequence length="330" mass="34999">MTVFKHRAPLLSGLLTLTLLGSGSAMADAAYPSQPITFVVPYAAGGSSDTRSRMLAQKMSDSLGVTIVVENKPGASGNIGTSMIARAKPNGYTIGLGNFGPMSVNKALYGSNLPFDPEQDLQPIALIERGAMALGVNSNSPYQSLADLITDGQKNPEKLDYASTGAGGASHLLTEQFKATSGFDAVHVPYRGGAPASNDLLAGNISFYLELASLFLPHMQIDNPRLRVLGVTSEERLKAMPDTPTFKEQGVDLVASNWFGVIAPAGLPADVLEKLNTAVNDALKDPDYRQIVESQGAEVVGGTPEEFTAFVKEETKRWTALIKAQNISIQ</sequence>
<dbReference type="Gene3D" id="3.40.190.10">
    <property type="entry name" value="Periplasmic binding protein-like II"/>
    <property type="match status" value="1"/>
</dbReference>
<organism evidence="3 4">
    <name type="scientific">Alcaligenes faecalis</name>
    <dbReference type="NCBI Taxonomy" id="511"/>
    <lineage>
        <taxon>Bacteria</taxon>
        <taxon>Pseudomonadati</taxon>
        <taxon>Pseudomonadota</taxon>
        <taxon>Betaproteobacteria</taxon>
        <taxon>Burkholderiales</taxon>
        <taxon>Alcaligenaceae</taxon>
        <taxon>Alcaligenes</taxon>
    </lineage>
</organism>
<dbReference type="CDD" id="cd07012">
    <property type="entry name" value="PBP2_Bug_TTT"/>
    <property type="match status" value="1"/>
</dbReference>
<proteinExistence type="inferred from homology"/>
<dbReference type="Gene3D" id="3.40.190.150">
    <property type="entry name" value="Bordetella uptake gene, domain 1"/>
    <property type="match status" value="1"/>
</dbReference>
<evidence type="ECO:0000256" key="1">
    <source>
        <dbReference type="ARBA" id="ARBA00006987"/>
    </source>
</evidence>
<dbReference type="Proteomes" id="UP000245216">
    <property type="component" value="Unassembled WGS sequence"/>
</dbReference>
<comment type="caution">
    <text evidence="3">The sequence shown here is derived from an EMBL/GenBank/DDBJ whole genome shotgun (WGS) entry which is preliminary data.</text>
</comment>
<dbReference type="Pfam" id="PF03401">
    <property type="entry name" value="TctC"/>
    <property type="match status" value="1"/>
</dbReference>
<dbReference type="PANTHER" id="PTHR42928:SF5">
    <property type="entry name" value="BLR1237 PROTEIN"/>
    <property type="match status" value="1"/>
</dbReference>
<dbReference type="STRING" id="511.UZ73_08130"/>
<evidence type="ECO:0000313" key="3">
    <source>
        <dbReference type="EMBL" id="PWE14844.1"/>
    </source>
</evidence>
<evidence type="ECO:0000313" key="4">
    <source>
        <dbReference type="Proteomes" id="UP000245216"/>
    </source>
</evidence>
<dbReference type="InterPro" id="IPR042100">
    <property type="entry name" value="Bug_dom1"/>
</dbReference>
<reference evidence="3 4" key="2">
    <citation type="submission" date="2018-05" db="EMBL/GenBank/DDBJ databases">
        <authorList>
            <person name="Lanie J.A."/>
            <person name="Ng W.-L."/>
            <person name="Kazmierczak K.M."/>
            <person name="Andrzejewski T.M."/>
            <person name="Davidsen T.M."/>
            <person name="Wayne K.J."/>
            <person name="Tettelin H."/>
            <person name="Glass J.I."/>
            <person name="Rusch D."/>
            <person name="Podicherti R."/>
            <person name="Tsui H.-C.T."/>
            <person name="Winkler M.E."/>
        </authorList>
    </citation>
    <scope>NUCLEOTIDE SEQUENCE [LARGE SCALE GENOMIC DNA]</scope>
    <source>
        <strain evidence="3 4">YBY</strain>
    </source>
</reference>
<dbReference type="AlphaFoldDB" id="A0A2U2BLE8"/>
<reference evidence="3 4" key="1">
    <citation type="submission" date="2018-05" db="EMBL/GenBank/DDBJ databases">
        <title>Genome Sequence of an Efficient Indole-Degrading Bacterium, Alcaligenes sp.YBY.</title>
        <authorList>
            <person name="Yang B."/>
        </authorList>
    </citation>
    <scope>NUCLEOTIDE SEQUENCE [LARGE SCALE GENOMIC DNA]</scope>
    <source>
        <strain evidence="3 4">YBY</strain>
    </source>
</reference>
<gene>
    <name evidence="3" type="ORF">DF183_09105</name>
</gene>
<keyword evidence="2" id="KW-0732">Signal</keyword>
<dbReference type="EMBL" id="QEXO01000002">
    <property type="protein sequence ID" value="PWE14844.1"/>
    <property type="molecule type" value="Genomic_DNA"/>
</dbReference>